<protein>
    <recommendedName>
        <fullName evidence="2">Intimin</fullName>
    </recommendedName>
    <alternativeName>
        <fullName evidence="5">Attaching and effacing protein</fullName>
    </alternativeName>
</protein>
<feature type="domain" description="Big-1" evidence="7">
    <location>
        <begin position="334"/>
        <end position="424"/>
    </location>
</feature>
<dbReference type="AlphaFoldDB" id="W0RSA4"/>
<evidence type="ECO:0000259" key="7">
    <source>
        <dbReference type="SMART" id="SM00634"/>
    </source>
</evidence>
<evidence type="ECO:0000256" key="1">
    <source>
        <dbReference type="ARBA" id="ARBA00010116"/>
    </source>
</evidence>
<sequence length="795" mass="78987">MPLARLVRRRLLAAPAVLACLTFAACGGGDTLRVIQHVKSVEINPSTDTVDVGTTRTLQARVVPDNPDAEAPPNLSSITWTSSDTSRLTISAAGSAVTVSGKAAGSVTLTARSVADPNVAATAQIVVTPRPAITLAVVPAAVSPVGGQTGADVTLTRVGRVTSPVDVTVEDLPNGVTPTVTPATLSGGVTTAHVTLAVAGAATPGDFPLTVRGKTQGVSDATAPLMLRVPGFSLALPTSTISVSRGLSGGSTARVAGVGGFAIPVALSLDPAPPGISATLSRSTGAAGDTVRISARVDSTMGAGTYPLTLRGKANGFADQIARLTIAVPPPVAARLVVTAGDNQVAAGNTPTPIQPAVRVVDANNFPVPNVTVDFRVTGGAGSVTTRTDISDANGIAQTTWTLGPSGPNTLVASVPSVPAVPAVTFRATASTGLTSIVLGDAFSCGINSSRQVVCWGDNTYGQLGDGTRTSRGVPRTAGTSAQFTQLVAGASHVCGLTTNASNQVYCWGRNVGGALGLGDTQDRLLPTPIQGTTLAKLSALAAGTDFTCGLTVATGQAYCWGVNTDGQLGDGTTTNRTRPVTVSGGATFSAIAAGGAHTCGTTTAGATLCWGRNADGQLGDSTTAAQGRPTLVKGGQSFVSLSLGLAHSCAVTNAGQAYCWGNNASGQLGDGTTTSRLTPALVATNQLLSRIGTHSGHTCAVTSTSGALCWGANADGQLGDGGTAPHATPAAVTGGLLFTTVDVGASHSCGIAGGIGYCWGKNASGQLGDNSTTSRVQPMPIALGVLGNVRVPDR</sequence>
<dbReference type="InterPro" id="IPR003344">
    <property type="entry name" value="Big_1_dom"/>
</dbReference>
<dbReference type="SMART" id="SM00634">
    <property type="entry name" value="BID_1"/>
    <property type="match status" value="1"/>
</dbReference>
<organism evidence="8 9">
    <name type="scientific">Gemmatirosa kalamazoonensis</name>
    <dbReference type="NCBI Taxonomy" id="861299"/>
    <lineage>
        <taxon>Bacteria</taxon>
        <taxon>Pseudomonadati</taxon>
        <taxon>Gemmatimonadota</taxon>
        <taxon>Gemmatimonadia</taxon>
        <taxon>Gemmatimonadales</taxon>
        <taxon>Gemmatimonadaceae</taxon>
        <taxon>Gemmatirosa</taxon>
    </lineage>
</organism>
<keyword evidence="3" id="KW-0843">Virulence</keyword>
<dbReference type="Pfam" id="PF13540">
    <property type="entry name" value="RCC1_2"/>
    <property type="match status" value="2"/>
</dbReference>
<dbReference type="InterPro" id="IPR008964">
    <property type="entry name" value="Invasin/intimin_cell_adhesion"/>
</dbReference>
<dbReference type="PATRIC" id="fig|861299.3.peg.6401"/>
<dbReference type="InParanoid" id="W0RSA4"/>
<evidence type="ECO:0000313" key="9">
    <source>
        <dbReference type="Proteomes" id="UP000019151"/>
    </source>
</evidence>
<dbReference type="InterPro" id="IPR009091">
    <property type="entry name" value="RCC1/BLIP-II"/>
</dbReference>
<dbReference type="InterPro" id="IPR013783">
    <property type="entry name" value="Ig-like_fold"/>
</dbReference>
<feature type="signal peptide" evidence="6">
    <location>
        <begin position="1"/>
        <end position="24"/>
    </location>
</feature>
<dbReference type="Pfam" id="PF02368">
    <property type="entry name" value="Big_2"/>
    <property type="match status" value="1"/>
</dbReference>
<dbReference type="PANTHER" id="PTHR45982:SF1">
    <property type="entry name" value="REGULATOR OF CHROMOSOME CONDENSATION"/>
    <property type="match status" value="1"/>
</dbReference>
<accession>W0RSA4</accession>
<dbReference type="SUPFAM" id="SSF49373">
    <property type="entry name" value="Invasin/intimin cell-adhesion fragments"/>
    <property type="match status" value="2"/>
</dbReference>
<dbReference type="RefSeq" id="WP_148306671.1">
    <property type="nucleotide sequence ID" value="NZ_CP007130.1"/>
</dbReference>
<evidence type="ECO:0000313" key="8">
    <source>
        <dbReference type="EMBL" id="AHG93864.1"/>
    </source>
</evidence>
<dbReference type="eggNOG" id="COG5184">
    <property type="taxonomic scope" value="Bacteria"/>
</dbReference>
<keyword evidence="4" id="KW-1015">Disulfide bond</keyword>
<dbReference type="eggNOG" id="COG1470">
    <property type="taxonomic scope" value="Bacteria"/>
</dbReference>
<evidence type="ECO:0000256" key="6">
    <source>
        <dbReference type="SAM" id="SignalP"/>
    </source>
</evidence>
<comment type="similarity">
    <text evidence="1">Belongs to the intimin/invasin family.</text>
</comment>
<keyword evidence="6" id="KW-0732">Signal</keyword>
<dbReference type="PROSITE" id="PS51257">
    <property type="entry name" value="PROKAR_LIPOPROTEIN"/>
    <property type="match status" value="1"/>
</dbReference>
<gene>
    <name evidence="8" type="ORF">J421_6329</name>
</gene>
<reference evidence="8 9" key="1">
    <citation type="journal article" date="2014" name="Genome Announc.">
        <title>Genome Sequence and Methylome of Soil Bacterium Gemmatirosa kalamazoonensis KBS708T, a Member of the Rarely Cultivated Gemmatimonadetes Phylum.</title>
        <authorList>
            <person name="Debruyn J.M."/>
            <person name="Radosevich M."/>
            <person name="Wommack K.E."/>
            <person name="Polson S.W."/>
            <person name="Hauser L.J."/>
            <person name="Fawaz M.N."/>
            <person name="Korlach J."/>
            <person name="Tsai Y.C."/>
        </authorList>
    </citation>
    <scope>NUCLEOTIDE SEQUENCE [LARGE SCALE GENOMIC DNA]</scope>
    <source>
        <strain evidence="8 9">KBS708</strain>
        <plasmid evidence="9">Plasmid 2</plasmid>
    </source>
</reference>
<keyword evidence="9" id="KW-1185">Reference proteome</keyword>
<dbReference type="SUPFAM" id="SSF50985">
    <property type="entry name" value="RCC1/BLIP-II"/>
    <property type="match status" value="1"/>
</dbReference>
<evidence type="ECO:0000256" key="3">
    <source>
        <dbReference type="ARBA" id="ARBA00023026"/>
    </source>
</evidence>
<dbReference type="Gene3D" id="2.130.10.30">
    <property type="entry name" value="Regulator of chromosome condensation 1/beta-lactamase-inhibitor protein II"/>
    <property type="match status" value="2"/>
</dbReference>
<dbReference type="PANTHER" id="PTHR45982">
    <property type="entry name" value="REGULATOR OF CHROMOSOME CONDENSATION"/>
    <property type="match status" value="1"/>
</dbReference>
<dbReference type="Proteomes" id="UP000019151">
    <property type="component" value="Plasmid 2"/>
</dbReference>
<dbReference type="InterPro" id="IPR051553">
    <property type="entry name" value="Ran_GTPase-activating"/>
</dbReference>
<dbReference type="PROSITE" id="PS50012">
    <property type="entry name" value="RCC1_3"/>
    <property type="match status" value="5"/>
</dbReference>
<dbReference type="InterPro" id="IPR003343">
    <property type="entry name" value="Big_2"/>
</dbReference>
<keyword evidence="8" id="KW-0614">Plasmid</keyword>
<proteinExistence type="inferred from homology"/>
<dbReference type="Gene3D" id="2.60.40.1080">
    <property type="match status" value="1"/>
</dbReference>
<dbReference type="PRINTS" id="PR00633">
    <property type="entry name" value="RCCNDNSATION"/>
</dbReference>
<dbReference type="GO" id="GO:0005737">
    <property type="term" value="C:cytoplasm"/>
    <property type="evidence" value="ECO:0007669"/>
    <property type="project" value="TreeGrafter"/>
</dbReference>
<dbReference type="KEGG" id="gba:J421_6329"/>
<dbReference type="Pfam" id="PF00415">
    <property type="entry name" value="RCC1"/>
    <property type="match status" value="3"/>
</dbReference>
<feature type="chain" id="PRO_5004794536" description="Intimin" evidence="6">
    <location>
        <begin position="25"/>
        <end position="795"/>
    </location>
</feature>
<geneLocation type="plasmid" evidence="8 9">
    <name>2</name>
</geneLocation>
<dbReference type="Pfam" id="PF02369">
    <property type="entry name" value="Big_1"/>
    <property type="match status" value="1"/>
</dbReference>
<dbReference type="GO" id="GO:0005085">
    <property type="term" value="F:guanyl-nucleotide exchange factor activity"/>
    <property type="evidence" value="ECO:0007669"/>
    <property type="project" value="TreeGrafter"/>
</dbReference>
<dbReference type="Gene3D" id="2.60.40.10">
    <property type="entry name" value="Immunoglobulins"/>
    <property type="match status" value="1"/>
</dbReference>
<dbReference type="HOGENOM" id="CLU_363611_0_0_0"/>
<evidence type="ECO:0000256" key="2">
    <source>
        <dbReference type="ARBA" id="ARBA00017346"/>
    </source>
</evidence>
<evidence type="ECO:0000256" key="5">
    <source>
        <dbReference type="ARBA" id="ARBA00029955"/>
    </source>
</evidence>
<evidence type="ECO:0000256" key="4">
    <source>
        <dbReference type="ARBA" id="ARBA00023157"/>
    </source>
</evidence>
<dbReference type="OrthoDB" id="9796385at2"/>
<name>W0RSA4_9BACT</name>
<dbReference type="InterPro" id="IPR000408">
    <property type="entry name" value="Reg_chr_condens"/>
</dbReference>
<dbReference type="EMBL" id="CP007130">
    <property type="protein sequence ID" value="AHG93864.1"/>
    <property type="molecule type" value="Genomic_DNA"/>
</dbReference>